<dbReference type="GO" id="GO:0032259">
    <property type="term" value="P:methylation"/>
    <property type="evidence" value="ECO:0007669"/>
    <property type="project" value="UniProtKB-KW"/>
</dbReference>
<dbReference type="PROSITE" id="PS51682">
    <property type="entry name" value="SAM_OMT_I"/>
    <property type="match status" value="1"/>
</dbReference>
<evidence type="ECO:0000256" key="3">
    <source>
        <dbReference type="ARBA" id="ARBA00022691"/>
    </source>
</evidence>
<evidence type="ECO:0000313" key="5">
    <source>
        <dbReference type="Proteomes" id="UP000295560"/>
    </source>
</evidence>
<dbReference type="InterPro" id="IPR029063">
    <property type="entry name" value="SAM-dependent_MTases_sf"/>
</dbReference>
<accession>A0A4R1HY95</accession>
<dbReference type="GO" id="GO:0008171">
    <property type="term" value="F:O-methyltransferase activity"/>
    <property type="evidence" value="ECO:0007669"/>
    <property type="project" value="InterPro"/>
</dbReference>
<keyword evidence="2 4" id="KW-0808">Transferase</keyword>
<dbReference type="EMBL" id="SMFZ01000001">
    <property type="protein sequence ID" value="TCK26491.1"/>
    <property type="molecule type" value="Genomic_DNA"/>
</dbReference>
<sequence length="202" mass="21101">MLAAADAQEPELHAMLAEVAPDGGVSETELAPHLRDAWISVPREVGELLAMLVRSTGARTVVEFGTSFGVSTVFLAAALRDNGGGTVVSTEIERSKADAARAHLTASGLSDLAEIRVGDALETLRDLPSDVDLLLLDGWSELYLPVLSVVEPRLRAGALVVADDTSLFPDTLAAYLAHVRDGGGYRSVALGVGDGVELSIRG</sequence>
<dbReference type="SUPFAM" id="SSF53335">
    <property type="entry name" value="S-adenosyl-L-methionine-dependent methyltransferases"/>
    <property type="match status" value="1"/>
</dbReference>
<organism evidence="4 5">
    <name type="scientific">Pseudonocardia endophytica</name>
    <dbReference type="NCBI Taxonomy" id="401976"/>
    <lineage>
        <taxon>Bacteria</taxon>
        <taxon>Bacillati</taxon>
        <taxon>Actinomycetota</taxon>
        <taxon>Actinomycetes</taxon>
        <taxon>Pseudonocardiales</taxon>
        <taxon>Pseudonocardiaceae</taxon>
        <taxon>Pseudonocardia</taxon>
    </lineage>
</organism>
<evidence type="ECO:0000313" key="4">
    <source>
        <dbReference type="EMBL" id="TCK26491.1"/>
    </source>
</evidence>
<gene>
    <name evidence="4" type="ORF">EV378_2328</name>
</gene>
<dbReference type="PANTHER" id="PTHR43167:SF1">
    <property type="entry name" value="PUTATIVE (AFU_ORTHOLOGUE AFUA_6G01830)-RELATED"/>
    <property type="match status" value="1"/>
</dbReference>
<name>A0A4R1HY95_PSEEN</name>
<keyword evidence="1 4" id="KW-0489">Methyltransferase</keyword>
<dbReference type="Pfam" id="PF13578">
    <property type="entry name" value="Methyltransf_24"/>
    <property type="match status" value="1"/>
</dbReference>
<proteinExistence type="predicted"/>
<reference evidence="4 5" key="1">
    <citation type="submission" date="2019-03" db="EMBL/GenBank/DDBJ databases">
        <title>Sequencing the genomes of 1000 actinobacteria strains.</title>
        <authorList>
            <person name="Klenk H.-P."/>
        </authorList>
    </citation>
    <scope>NUCLEOTIDE SEQUENCE [LARGE SCALE GENOMIC DNA]</scope>
    <source>
        <strain evidence="4 5">DSM 44969</strain>
    </source>
</reference>
<evidence type="ECO:0000256" key="1">
    <source>
        <dbReference type="ARBA" id="ARBA00022603"/>
    </source>
</evidence>
<evidence type="ECO:0000256" key="2">
    <source>
        <dbReference type="ARBA" id="ARBA00022679"/>
    </source>
</evidence>
<keyword evidence="5" id="KW-1185">Reference proteome</keyword>
<dbReference type="AlphaFoldDB" id="A0A4R1HY95"/>
<keyword evidence="3" id="KW-0949">S-adenosyl-L-methionine</keyword>
<dbReference type="PANTHER" id="PTHR43167">
    <property type="entry name" value="PUTATIVE (AFU_ORTHOLOGUE AFUA_6G01830)-RELATED"/>
    <property type="match status" value="1"/>
</dbReference>
<protein>
    <submittedName>
        <fullName evidence="4">Putative O-methyltransferase YrrM</fullName>
    </submittedName>
</protein>
<dbReference type="Gene3D" id="3.40.50.150">
    <property type="entry name" value="Vaccinia Virus protein VP39"/>
    <property type="match status" value="1"/>
</dbReference>
<dbReference type="Proteomes" id="UP000295560">
    <property type="component" value="Unassembled WGS sequence"/>
</dbReference>
<dbReference type="InterPro" id="IPR002935">
    <property type="entry name" value="SAM_O-MeTrfase"/>
</dbReference>
<comment type="caution">
    <text evidence="4">The sequence shown here is derived from an EMBL/GenBank/DDBJ whole genome shotgun (WGS) entry which is preliminary data.</text>
</comment>